<sequence length="665" mass="72330">MSLQPLELVLDPVGIKSITGRFWIWPACSLFRHHLSPTIGTAASLVIPPDNCAGHTSRIMELELIKEEWRPFSVTSRFSLPSVSQYRELPFFTGSCGLGWHFTIDKVKTKKKKGALSNKQEVEYAAHFSPFCSFRAYEREKVDVVVEFQSLKDREDREVLEASTLPALIPKNDPMHPVIPIKMPGSWTPEQLFDQASVAFTVTFVKTGPVQSITAFLRQRALGDYTTPPTVQVGASGDVSKAPAVAEVGDVERPDIAAVDIAGIRAVIKQPAVLLALAQSLGTGMFFDTKYVIFCRRRATGNITEPQTIYANSAVLKATSPHLALRPFEQQDCLLEPLSNNSSTQLPDVLDAYDYESDSDLDVDEIKAGDPTDTGSDYGAFEERVGGGIRKGARPSPSSVSGTKTLAEEGKKTPHAPSITTGAPDAVAKGDDGVVWSRWCRSALTHPNVISTLPIPDFEDDASEICIDQDELCPATVRPSVEAPSVARTVLVKGAAYRTWRALIYYCYTGQIVFAPLKSCNTVPSPTLQCDGATPCSPKSMYRLADELGIGALKDAAFAAICGDLSKENILDEAFSKFTSKYPAIQEMETDLLIQHCSAEEVVHAIPDKVKKISRGDVPHVDKVLSDFLQKLCKATVGGVEQCVPAPPTPLQRSARALDWSSKLG</sequence>
<dbReference type="EMBL" id="MU266408">
    <property type="protein sequence ID" value="KAH7925144.1"/>
    <property type="molecule type" value="Genomic_DNA"/>
</dbReference>
<comment type="caution">
    <text evidence="1">The sequence shown here is derived from an EMBL/GenBank/DDBJ whole genome shotgun (WGS) entry which is preliminary data.</text>
</comment>
<organism evidence="1 2">
    <name type="scientific">Leucogyrophana mollusca</name>
    <dbReference type="NCBI Taxonomy" id="85980"/>
    <lineage>
        <taxon>Eukaryota</taxon>
        <taxon>Fungi</taxon>
        <taxon>Dikarya</taxon>
        <taxon>Basidiomycota</taxon>
        <taxon>Agaricomycotina</taxon>
        <taxon>Agaricomycetes</taxon>
        <taxon>Agaricomycetidae</taxon>
        <taxon>Boletales</taxon>
        <taxon>Boletales incertae sedis</taxon>
        <taxon>Leucogyrophana</taxon>
    </lineage>
</organism>
<proteinExistence type="predicted"/>
<protein>
    <submittedName>
        <fullName evidence="1">Uncharacterized protein</fullName>
    </submittedName>
</protein>
<reference evidence="1" key="1">
    <citation type="journal article" date="2021" name="New Phytol.">
        <title>Evolutionary innovations through gain and loss of genes in the ectomycorrhizal Boletales.</title>
        <authorList>
            <person name="Wu G."/>
            <person name="Miyauchi S."/>
            <person name="Morin E."/>
            <person name="Kuo A."/>
            <person name="Drula E."/>
            <person name="Varga T."/>
            <person name="Kohler A."/>
            <person name="Feng B."/>
            <person name="Cao Y."/>
            <person name="Lipzen A."/>
            <person name="Daum C."/>
            <person name="Hundley H."/>
            <person name="Pangilinan J."/>
            <person name="Johnson J."/>
            <person name="Barry K."/>
            <person name="LaButti K."/>
            <person name="Ng V."/>
            <person name="Ahrendt S."/>
            <person name="Min B."/>
            <person name="Choi I.G."/>
            <person name="Park H."/>
            <person name="Plett J.M."/>
            <person name="Magnuson J."/>
            <person name="Spatafora J.W."/>
            <person name="Nagy L.G."/>
            <person name="Henrissat B."/>
            <person name="Grigoriev I.V."/>
            <person name="Yang Z.L."/>
            <person name="Xu J."/>
            <person name="Martin F.M."/>
        </authorList>
    </citation>
    <scope>NUCLEOTIDE SEQUENCE</scope>
    <source>
        <strain evidence="1">KUC20120723A-06</strain>
    </source>
</reference>
<gene>
    <name evidence="1" type="ORF">BV22DRAFT_458408</name>
</gene>
<evidence type="ECO:0000313" key="1">
    <source>
        <dbReference type="EMBL" id="KAH7925144.1"/>
    </source>
</evidence>
<name>A0ACB8BIL1_9AGAM</name>
<dbReference type="Proteomes" id="UP000790709">
    <property type="component" value="Unassembled WGS sequence"/>
</dbReference>
<evidence type="ECO:0000313" key="2">
    <source>
        <dbReference type="Proteomes" id="UP000790709"/>
    </source>
</evidence>
<keyword evidence="2" id="KW-1185">Reference proteome</keyword>
<accession>A0ACB8BIL1</accession>